<evidence type="ECO:0000259" key="1">
    <source>
        <dbReference type="Pfam" id="PF01471"/>
    </source>
</evidence>
<reference evidence="3 4" key="2">
    <citation type="journal article" date="2016" name="Sci. Rep.">
        <title>The genome of Rhizobiales bacteria in predatory ants reveals urease gene functions but no genes for nitrogen fixation.</title>
        <authorList>
            <person name="Neuvonen M.M."/>
            <person name="Tamarit D."/>
            <person name="Naslund K."/>
            <person name="Liebig J."/>
            <person name="Feldhaar H."/>
            <person name="Moran N.A."/>
            <person name="Guy L."/>
            <person name="Andersson S.G."/>
        </authorList>
    </citation>
    <scope>NUCLEOTIDE SEQUENCE [LARGE SCALE GENOMIC DNA]</scope>
    <source>
        <strain evidence="3 4">Hsal</strain>
    </source>
</reference>
<dbReference type="EMBL" id="CP017315">
    <property type="protein sequence ID" value="AQS41343.1"/>
    <property type="molecule type" value="Genomic_DNA"/>
</dbReference>
<dbReference type="Gene3D" id="1.10.530.10">
    <property type="match status" value="1"/>
</dbReference>
<dbReference type="STRING" id="1902579.BHV28_06400"/>
<dbReference type="PANTHER" id="PTHR30163:SF8">
    <property type="entry name" value="LYTIC MUREIN TRANSGLYCOSYLASE"/>
    <property type="match status" value="1"/>
</dbReference>
<dbReference type="KEGG" id="thd:BHV28_06400"/>
<dbReference type="SUPFAM" id="SSF47090">
    <property type="entry name" value="PGBD-like"/>
    <property type="match status" value="1"/>
</dbReference>
<keyword evidence="4" id="KW-1185">Reference proteome</keyword>
<dbReference type="InterPro" id="IPR036366">
    <property type="entry name" value="PGBDSf"/>
</dbReference>
<evidence type="ECO:0000313" key="4">
    <source>
        <dbReference type="Proteomes" id="UP000188912"/>
    </source>
</evidence>
<organism evidence="3 4">
    <name type="scientific">Candidatus Tokpelaia hoelldobleri</name>
    <dbReference type="NCBI Taxonomy" id="1902579"/>
    <lineage>
        <taxon>Bacteria</taxon>
        <taxon>Pseudomonadati</taxon>
        <taxon>Pseudomonadota</taxon>
        <taxon>Alphaproteobacteria</taxon>
        <taxon>Hyphomicrobiales</taxon>
        <taxon>Candidatus Tokpelaia</taxon>
    </lineage>
</organism>
<dbReference type="InterPro" id="IPR011970">
    <property type="entry name" value="MltB_2"/>
</dbReference>
<evidence type="ECO:0000259" key="2">
    <source>
        <dbReference type="Pfam" id="PF13406"/>
    </source>
</evidence>
<dbReference type="InterPro" id="IPR036365">
    <property type="entry name" value="PGBD-like_sf"/>
</dbReference>
<dbReference type="InterPro" id="IPR023346">
    <property type="entry name" value="Lysozyme-like_dom_sf"/>
</dbReference>
<dbReference type="GO" id="GO:0008933">
    <property type="term" value="F:peptidoglycan lytic transglycosylase activity"/>
    <property type="evidence" value="ECO:0007669"/>
    <property type="project" value="TreeGrafter"/>
</dbReference>
<dbReference type="NCBIfam" id="TIGR02283">
    <property type="entry name" value="MltB_2"/>
    <property type="match status" value="1"/>
</dbReference>
<dbReference type="InterPro" id="IPR031304">
    <property type="entry name" value="SLT_2"/>
</dbReference>
<protein>
    <submittedName>
        <fullName evidence="3">Lytic murein transglycosylase</fullName>
    </submittedName>
</protein>
<feature type="domain" description="Transglycosylase SLT" evidence="2">
    <location>
        <begin position="41"/>
        <end position="335"/>
    </location>
</feature>
<feature type="domain" description="Peptidoglycan binding-like" evidence="1">
    <location>
        <begin position="356"/>
        <end position="411"/>
    </location>
</feature>
<accession>A0A1U9JU15</accession>
<dbReference type="InterPro" id="IPR043426">
    <property type="entry name" value="MltB-like"/>
</dbReference>
<proteinExistence type="predicted"/>
<dbReference type="InterPro" id="IPR002477">
    <property type="entry name" value="Peptidoglycan-bd-like"/>
</dbReference>
<name>A0A1U9JU15_9HYPH</name>
<gene>
    <name evidence="3" type="ORF">BHV28_06400</name>
</gene>
<dbReference type="Pfam" id="PF01471">
    <property type="entry name" value="PG_binding_1"/>
    <property type="match status" value="1"/>
</dbReference>
<dbReference type="AlphaFoldDB" id="A0A1U9JU15"/>
<dbReference type="GO" id="GO:0009253">
    <property type="term" value="P:peptidoglycan catabolic process"/>
    <property type="evidence" value="ECO:0007669"/>
    <property type="project" value="TreeGrafter"/>
</dbReference>
<dbReference type="Gene3D" id="1.10.101.10">
    <property type="entry name" value="PGBD-like superfamily/PGBD"/>
    <property type="match status" value="1"/>
</dbReference>
<dbReference type="Gene3D" id="1.10.8.350">
    <property type="entry name" value="Bacterial muramidase"/>
    <property type="match status" value="1"/>
</dbReference>
<dbReference type="PANTHER" id="PTHR30163">
    <property type="entry name" value="MEMBRANE-BOUND LYTIC MUREIN TRANSGLYCOSYLASE B"/>
    <property type="match status" value="1"/>
</dbReference>
<dbReference type="Pfam" id="PF13406">
    <property type="entry name" value="SLT_2"/>
    <property type="match status" value="1"/>
</dbReference>
<sequence length="414" mass="46356">MPYFVKKLFPPHTTGRRQFLFIAGAIFAAAGLPGTAHGANSFQTWLNNFQNTAAQAGITAATWKRAVAGITTPDMEVLQKAQTQPEFTDPAWNYFDNRVNEHTVQTGQAHARQWAKWLDAIEKRFGVSRNILLAIWSMETGYGEVMKRDDIMRDAIRSLATLAWGDSKRARYARTQLIAALKILQRGDIDRAHLRGSWAGALGHTQFIPTSYLAYAVDMDGDGRRNIWTSVPDALASAANLLARNGWKNNETWGYEVILPAMARFPADSLTIAQWRQLGLKRANGRPFPAASQKATLKLPDGHSGPVFLVTGNFFTLKRYNNADRYALAVGLLADRIGGYNSPVRDWQRPFTALNHSERQELQQRLAALGLYSGKIDGKTGNETRRAIEAFQRRMKQPVDGYPGREVLNLLQRR</sequence>
<reference evidence="3 4" key="1">
    <citation type="journal article" date="2010" name="Science">
        <title>Genomic comparison of the ants Camponotus floridanus and Harpegnathos saltator.</title>
        <authorList>
            <person name="Bonasio R."/>
            <person name="Zhang G."/>
            <person name="Ye C."/>
            <person name="Mutti N.S."/>
            <person name="Fang X."/>
            <person name="Qin N."/>
            <person name="Donahue G."/>
            <person name="Yang P."/>
            <person name="Li Q."/>
            <person name="Li C."/>
            <person name="Zhang P."/>
            <person name="Huang Z."/>
            <person name="Berger S.L."/>
            <person name="Reinberg D."/>
            <person name="Wang J."/>
            <person name="Liebig J."/>
        </authorList>
    </citation>
    <scope>NUCLEOTIDE SEQUENCE [LARGE SCALE GENOMIC DNA]</scope>
    <source>
        <strain evidence="3 4">Hsal</strain>
    </source>
</reference>
<evidence type="ECO:0000313" key="3">
    <source>
        <dbReference type="EMBL" id="AQS41343.1"/>
    </source>
</evidence>
<dbReference type="Proteomes" id="UP000188912">
    <property type="component" value="Chromosome"/>
</dbReference>
<dbReference type="SUPFAM" id="SSF53955">
    <property type="entry name" value="Lysozyme-like"/>
    <property type="match status" value="1"/>
</dbReference>